<dbReference type="PANTHER" id="PTHR43867:SF2">
    <property type="entry name" value="CELLULOSE SYNTHASE CATALYTIC SUBUNIT A [UDP-FORMING]"/>
    <property type="match status" value="1"/>
</dbReference>
<dbReference type="PANTHER" id="PTHR43867">
    <property type="entry name" value="CELLULOSE SYNTHASE CATALYTIC SUBUNIT A [UDP-FORMING]"/>
    <property type="match status" value="1"/>
</dbReference>
<sequence>MNTDLYPEVLATVLLFLGLWMISSRVSWSSVPVRMVVVALFVIMNVRYVWWRLQSTMPPFVIGFESLWSWFFIGLELSATLVITWHFIVLISPSRRSPEADVAEAKLRARPEAIGVDILIPTYNEPEEILQRTIDAAVAVDYPNFRVWVLDDGARDWLKQLCLASGVAYVARTERKGFKAGNLNHALTVTSNPLVSVVDADFALEPNFLWRTAGLLDDPSVGLVQTPQYFKNPDAIQYNLFGEKAWPEAQCMFSDVMQSGRDTWDNAFCYGTGFVVKRACLEEIGGFPEQTITEDLHSTYVLLSHGYKTRFLNERLSAGFATQDIGEFVLQRARWCAGSLQCLFAEGGVLRGKRLSILDRLFFLDPVLYHVGTLWTFCLLISPAIYWWFGVSPFRSDFGHLFVVFAPRMLIGIYGFYWLTDRKTIPLVSELGRIVGIYYLVSAMAKVALNPFRQSFNITSKKLDSQRTQIYWHVMRPHLLLLAITGAGILYRYGWMQGQGFYMQDNVGLMISLTIYVAWLVFFSCLICVQRPTPNGLLDTVGAVSIGSIRATMKTLFTRMFVFR</sequence>
<proteinExistence type="predicted"/>
<evidence type="ECO:0000256" key="3">
    <source>
        <dbReference type="ARBA" id="ARBA00022679"/>
    </source>
</evidence>
<evidence type="ECO:0000313" key="9">
    <source>
        <dbReference type="Proteomes" id="UP001218638"/>
    </source>
</evidence>
<keyword evidence="5 7" id="KW-1133">Transmembrane helix</keyword>
<keyword evidence="4 7" id="KW-0812">Transmembrane</keyword>
<comment type="subcellular location">
    <subcellularLocation>
        <location evidence="1">Membrane</location>
        <topology evidence="1">Multi-pass membrane protein</topology>
    </subcellularLocation>
</comment>
<evidence type="ECO:0000256" key="4">
    <source>
        <dbReference type="ARBA" id="ARBA00022692"/>
    </source>
</evidence>
<accession>A0AAE9ZXL8</accession>
<evidence type="ECO:0000256" key="5">
    <source>
        <dbReference type="ARBA" id="ARBA00022989"/>
    </source>
</evidence>
<dbReference type="RefSeq" id="WP_330930934.1">
    <property type="nucleotide sequence ID" value="NZ_CP119075.1"/>
</dbReference>
<evidence type="ECO:0000256" key="7">
    <source>
        <dbReference type="SAM" id="Phobius"/>
    </source>
</evidence>
<dbReference type="KEGG" id="slom:PXH66_19005"/>
<dbReference type="InterPro" id="IPR050321">
    <property type="entry name" value="Glycosyltr_2/OpgH_subfam"/>
</dbReference>
<feature type="transmembrane region" description="Helical" evidence="7">
    <location>
        <begin position="31"/>
        <end position="50"/>
    </location>
</feature>
<dbReference type="Pfam" id="PF13641">
    <property type="entry name" value="Glyco_tranf_2_3"/>
    <property type="match status" value="1"/>
</dbReference>
<keyword evidence="6 7" id="KW-0472">Membrane</keyword>
<keyword evidence="2" id="KW-0328">Glycosyltransferase</keyword>
<keyword evidence="3" id="KW-0808">Transferase</keyword>
<feature type="transmembrane region" description="Helical" evidence="7">
    <location>
        <begin position="6"/>
        <end position="24"/>
    </location>
</feature>
<dbReference type="AlphaFoldDB" id="A0AAE9ZXL8"/>
<feature type="transmembrane region" description="Helical" evidence="7">
    <location>
        <begin position="431"/>
        <end position="450"/>
    </location>
</feature>
<name>A0AAE9ZXL8_9BACT</name>
<dbReference type="Gene3D" id="3.90.550.10">
    <property type="entry name" value="Spore Coat Polysaccharide Biosynthesis Protein SpsA, Chain A"/>
    <property type="match status" value="1"/>
</dbReference>
<evidence type="ECO:0000256" key="6">
    <source>
        <dbReference type="ARBA" id="ARBA00023136"/>
    </source>
</evidence>
<keyword evidence="9" id="KW-1185">Reference proteome</keyword>
<protein>
    <submittedName>
        <fullName evidence="8">Cellulose synthase catalytic subunit</fullName>
    </submittedName>
</protein>
<gene>
    <name evidence="8" type="ORF">PXH66_19005</name>
</gene>
<dbReference type="InterPro" id="IPR029044">
    <property type="entry name" value="Nucleotide-diphossugar_trans"/>
</dbReference>
<dbReference type="EMBL" id="CP119075">
    <property type="protein sequence ID" value="WED64433.1"/>
    <property type="molecule type" value="Genomic_DNA"/>
</dbReference>
<organism evidence="8 9">
    <name type="scientific">Synoicihabitans lomoniglobus</name>
    <dbReference type="NCBI Taxonomy" id="2909285"/>
    <lineage>
        <taxon>Bacteria</taxon>
        <taxon>Pseudomonadati</taxon>
        <taxon>Verrucomicrobiota</taxon>
        <taxon>Opitutia</taxon>
        <taxon>Opitutales</taxon>
        <taxon>Opitutaceae</taxon>
        <taxon>Synoicihabitans</taxon>
    </lineage>
</organism>
<dbReference type="CDD" id="cd06421">
    <property type="entry name" value="CESA_CelA_like"/>
    <property type="match status" value="1"/>
</dbReference>
<dbReference type="GO" id="GO:0016758">
    <property type="term" value="F:hexosyltransferase activity"/>
    <property type="evidence" value="ECO:0007669"/>
    <property type="project" value="TreeGrafter"/>
</dbReference>
<feature type="transmembrane region" description="Helical" evidence="7">
    <location>
        <begin position="367"/>
        <end position="389"/>
    </location>
</feature>
<dbReference type="GO" id="GO:0005886">
    <property type="term" value="C:plasma membrane"/>
    <property type="evidence" value="ECO:0007669"/>
    <property type="project" value="TreeGrafter"/>
</dbReference>
<evidence type="ECO:0000256" key="1">
    <source>
        <dbReference type="ARBA" id="ARBA00004141"/>
    </source>
</evidence>
<dbReference type="SUPFAM" id="SSF53448">
    <property type="entry name" value="Nucleotide-diphospho-sugar transferases"/>
    <property type="match status" value="1"/>
</dbReference>
<evidence type="ECO:0000313" key="8">
    <source>
        <dbReference type="EMBL" id="WED64433.1"/>
    </source>
</evidence>
<feature type="transmembrane region" description="Helical" evidence="7">
    <location>
        <begin position="507"/>
        <end position="529"/>
    </location>
</feature>
<evidence type="ECO:0000256" key="2">
    <source>
        <dbReference type="ARBA" id="ARBA00022676"/>
    </source>
</evidence>
<feature type="transmembrane region" description="Helical" evidence="7">
    <location>
        <begin position="401"/>
        <end position="419"/>
    </location>
</feature>
<feature type="transmembrane region" description="Helical" evidence="7">
    <location>
        <begin position="470"/>
        <end position="495"/>
    </location>
</feature>
<dbReference type="Proteomes" id="UP001218638">
    <property type="component" value="Chromosome"/>
</dbReference>
<reference evidence="8" key="1">
    <citation type="submission" date="2023-03" db="EMBL/GenBank/DDBJ databases">
        <title>Lomoglobus Profundus gen. nov., sp. nov., a novel member of the phylum Verrucomicrobia, isolated from deep-marine sediment of South China Sea.</title>
        <authorList>
            <person name="Ahmad T."/>
            <person name="Ishaq S.E."/>
            <person name="Wang F."/>
        </authorList>
    </citation>
    <scope>NUCLEOTIDE SEQUENCE</scope>
    <source>
        <strain evidence="8">LMO-M01</strain>
    </source>
</reference>
<feature type="transmembrane region" description="Helical" evidence="7">
    <location>
        <begin position="70"/>
        <end position="91"/>
    </location>
</feature>